<evidence type="ECO:0000256" key="1">
    <source>
        <dbReference type="SAM" id="MobiDB-lite"/>
    </source>
</evidence>
<dbReference type="Proteomes" id="UP000887565">
    <property type="component" value="Unplaced"/>
</dbReference>
<protein>
    <submittedName>
        <fullName evidence="3">Uncharacterized protein</fullName>
    </submittedName>
</protein>
<feature type="compositionally biased region" description="Polar residues" evidence="1">
    <location>
        <begin position="59"/>
        <end position="70"/>
    </location>
</feature>
<feature type="compositionally biased region" description="Polar residues" evidence="1">
    <location>
        <begin position="1"/>
        <end position="10"/>
    </location>
</feature>
<dbReference type="AlphaFoldDB" id="A0A915JPZ3"/>
<feature type="compositionally biased region" description="Polar residues" evidence="1">
    <location>
        <begin position="18"/>
        <end position="27"/>
    </location>
</feature>
<feature type="region of interest" description="Disordered" evidence="1">
    <location>
        <begin position="1"/>
        <end position="79"/>
    </location>
</feature>
<dbReference type="WBParaSite" id="nRc.2.0.1.t28172-RA">
    <property type="protein sequence ID" value="nRc.2.0.1.t28172-RA"/>
    <property type="gene ID" value="nRc.2.0.1.g28172"/>
</dbReference>
<reference evidence="3" key="1">
    <citation type="submission" date="2022-11" db="UniProtKB">
        <authorList>
            <consortium name="WormBaseParasite"/>
        </authorList>
    </citation>
    <scope>IDENTIFICATION</scope>
</reference>
<name>A0A915JPZ3_ROMCU</name>
<organism evidence="2 3">
    <name type="scientific">Romanomermis culicivorax</name>
    <name type="common">Nematode worm</name>
    <dbReference type="NCBI Taxonomy" id="13658"/>
    <lineage>
        <taxon>Eukaryota</taxon>
        <taxon>Metazoa</taxon>
        <taxon>Ecdysozoa</taxon>
        <taxon>Nematoda</taxon>
        <taxon>Enoplea</taxon>
        <taxon>Dorylaimia</taxon>
        <taxon>Mermithida</taxon>
        <taxon>Mermithoidea</taxon>
        <taxon>Mermithidae</taxon>
        <taxon>Romanomermis</taxon>
    </lineage>
</organism>
<proteinExistence type="predicted"/>
<evidence type="ECO:0000313" key="3">
    <source>
        <dbReference type="WBParaSite" id="nRc.2.0.1.t28172-RA"/>
    </source>
</evidence>
<accession>A0A915JPZ3</accession>
<sequence length="132" mass="14964">MTMKSLATHTKSVKPTALPQQTPPSHCSDSHHSRHKSHYRDDHHRKATDHSPGQDAPTRDSQYNKTSGLQRFSKEEQETSKARFILLLGEQIYPENLPRRACSLSISKHSSEHVRRACSGTLDQHLARRACS</sequence>
<evidence type="ECO:0000313" key="2">
    <source>
        <dbReference type="Proteomes" id="UP000887565"/>
    </source>
</evidence>
<keyword evidence="2" id="KW-1185">Reference proteome</keyword>